<protein>
    <submittedName>
        <fullName evidence="2">Uncharacterized protein</fullName>
    </submittedName>
</protein>
<sequence length="105" mass="12050">MGRVMKMEKEFQTFRDDIHVAVKLIIEEVKATRVDALSREQLAEVKKDDKKDEVEKVKASIVDLFSTEAAYQREKDNQKDEVEKSSEPIPPTSEGVKTQWLGVNI</sequence>
<name>A0AAV0NU73_9ROSI</name>
<feature type="region of interest" description="Disordered" evidence="1">
    <location>
        <begin position="72"/>
        <end position="105"/>
    </location>
</feature>
<dbReference type="Proteomes" id="UP001154282">
    <property type="component" value="Unassembled WGS sequence"/>
</dbReference>
<evidence type="ECO:0000313" key="2">
    <source>
        <dbReference type="EMBL" id="CAI0462174.1"/>
    </source>
</evidence>
<dbReference type="EMBL" id="CAMGYJ010000008">
    <property type="protein sequence ID" value="CAI0462174.1"/>
    <property type="molecule type" value="Genomic_DNA"/>
</dbReference>
<reference evidence="2" key="1">
    <citation type="submission" date="2022-08" db="EMBL/GenBank/DDBJ databases">
        <authorList>
            <person name="Gutierrez-Valencia J."/>
        </authorList>
    </citation>
    <scope>NUCLEOTIDE SEQUENCE</scope>
</reference>
<gene>
    <name evidence="2" type="ORF">LITE_LOCUS35243</name>
</gene>
<comment type="caution">
    <text evidence="2">The sequence shown here is derived from an EMBL/GenBank/DDBJ whole genome shotgun (WGS) entry which is preliminary data.</text>
</comment>
<feature type="compositionally biased region" description="Basic and acidic residues" evidence="1">
    <location>
        <begin position="72"/>
        <end position="86"/>
    </location>
</feature>
<organism evidence="2 3">
    <name type="scientific">Linum tenue</name>
    <dbReference type="NCBI Taxonomy" id="586396"/>
    <lineage>
        <taxon>Eukaryota</taxon>
        <taxon>Viridiplantae</taxon>
        <taxon>Streptophyta</taxon>
        <taxon>Embryophyta</taxon>
        <taxon>Tracheophyta</taxon>
        <taxon>Spermatophyta</taxon>
        <taxon>Magnoliopsida</taxon>
        <taxon>eudicotyledons</taxon>
        <taxon>Gunneridae</taxon>
        <taxon>Pentapetalae</taxon>
        <taxon>rosids</taxon>
        <taxon>fabids</taxon>
        <taxon>Malpighiales</taxon>
        <taxon>Linaceae</taxon>
        <taxon>Linum</taxon>
    </lineage>
</organism>
<evidence type="ECO:0000313" key="3">
    <source>
        <dbReference type="Proteomes" id="UP001154282"/>
    </source>
</evidence>
<proteinExistence type="predicted"/>
<keyword evidence="3" id="KW-1185">Reference proteome</keyword>
<evidence type="ECO:0000256" key="1">
    <source>
        <dbReference type="SAM" id="MobiDB-lite"/>
    </source>
</evidence>
<accession>A0AAV0NU73</accession>
<dbReference type="AlphaFoldDB" id="A0AAV0NU73"/>